<name>A0A8B8F6A7_9HEMI</name>
<accession>A0A8B8F6A7</accession>
<dbReference type="SUPFAM" id="SSF56815">
    <property type="entry name" value="Sec1/munc18-like (SM) proteins"/>
    <property type="match status" value="2"/>
</dbReference>
<keyword evidence="2" id="KW-0472">Membrane</keyword>
<dbReference type="OrthoDB" id="549905at2759"/>
<dbReference type="AlphaFoldDB" id="A0A8B8F6A7"/>
<dbReference type="GeneID" id="112680075"/>
<evidence type="ECO:0000256" key="2">
    <source>
        <dbReference type="SAM" id="Phobius"/>
    </source>
</evidence>
<comment type="similarity">
    <text evidence="1">Belongs to the STXBP/unc-18/SEC1 family.</text>
</comment>
<dbReference type="RefSeq" id="XP_025405852.1">
    <property type="nucleotide sequence ID" value="XM_025550067.1"/>
</dbReference>
<dbReference type="PANTHER" id="PTHR11679">
    <property type="entry name" value="VESICLE PROTEIN SORTING-ASSOCIATED"/>
    <property type="match status" value="1"/>
</dbReference>
<keyword evidence="3" id="KW-1185">Reference proteome</keyword>
<proteinExistence type="inferred from homology"/>
<dbReference type="Gene3D" id="3.40.50.1910">
    <property type="match status" value="1"/>
</dbReference>
<dbReference type="InterPro" id="IPR001619">
    <property type="entry name" value="Sec1-like"/>
</dbReference>
<dbReference type="InterPro" id="IPR027482">
    <property type="entry name" value="Sec1-like_dom2"/>
</dbReference>
<dbReference type="Proteomes" id="UP000694846">
    <property type="component" value="Unplaced"/>
</dbReference>
<reference evidence="4" key="1">
    <citation type="submission" date="2025-08" db="UniProtKB">
        <authorList>
            <consortium name="RefSeq"/>
        </authorList>
    </citation>
    <scope>IDENTIFICATION</scope>
    <source>
        <tissue evidence="4">Whole body</tissue>
    </source>
</reference>
<dbReference type="GO" id="GO:0016192">
    <property type="term" value="P:vesicle-mediated transport"/>
    <property type="evidence" value="ECO:0007669"/>
    <property type="project" value="InterPro"/>
</dbReference>
<organism evidence="3 4">
    <name type="scientific">Sipha flava</name>
    <name type="common">yellow sugarcane aphid</name>
    <dbReference type="NCBI Taxonomy" id="143950"/>
    <lineage>
        <taxon>Eukaryota</taxon>
        <taxon>Metazoa</taxon>
        <taxon>Ecdysozoa</taxon>
        <taxon>Arthropoda</taxon>
        <taxon>Hexapoda</taxon>
        <taxon>Insecta</taxon>
        <taxon>Pterygota</taxon>
        <taxon>Neoptera</taxon>
        <taxon>Paraneoptera</taxon>
        <taxon>Hemiptera</taxon>
        <taxon>Sternorrhyncha</taxon>
        <taxon>Aphidomorpha</taxon>
        <taxon>Aphidoidea</taxon>
        <taxon>Aphididae</taxon>
        <taxon>Sipha</taxon>
    </lineage>
</organism>
<sequence>MLEKLRCSWTNTLLSLFTGMVVAYFFIELVPKVSKNCLRSRFDHSGHPKDRRCLLIVGKPVDESTVTIVRDVLNNSNFKYCRFIAGCGFESYDIEKLENELCKTVSSKYEDGTVDVMDIPISLTCLSPTLFLIPHLQDIPILIENNYQNYVSKISATLNNIFDHLNVRHDIYSIGPLSEAVSHHFSKIQKSVNSDLSRVNVILIDRIIDMYAVTDFASSCLLDKMSMLLNRFPKTCSDIAVTTEPLIKDSKYKEVNDQLEVPMCLAPTLKPTPVVEWLLTKNEKNVLANIRTVLTEKCSGPVRKTISRITPQLFETILSDEKFNNKENIDLKQQVLCICAALKSSNLSKIELAQNIGKLLLQNISLESDIDILTQVGQLFKTRKDRKLSLEILLCILIQLYSVVEEDFQISDEHQINLENMLGEAFYDDLKYLPEYIIKDFIGVNSITPLACQQAAENFIFILNQIKSSRQNFVQYRKLFVKENTYAPASYSSFVKQLMDDVCSPMRPNLPVLKTKSDGLTDFIKIGFNKIINTVNKHPLDCDHLIVFIIGGISGHEVHSICEATKNCGIRVSIGSTRMLSPYEALHSLFKRM</sequence>
<dbReference type="InterPro" id="IPR036045">
    <property type="entry name" value="Sec1-like_sf"/>
</dbReference>
<gene>
    <name evidence="4" type="primary">LOC112680075</name>
</gene>
<feature type="transmembrane region" description="Helical" evidence="2">
    <location>
        <begin position="12"/>
        <end position="31"/>
    </location>
</feature>
<evidence type="ECO:0000313" key="4">
    <source>
        <dbReference type="RefSeq" id="XP_025405852.1"/>
    </source>
</evidence>
<keyword evidence="2" id="KW-0812">Transmembrane</keyword>
<keyword evidence="2" id="KW-1133">Transmembrane helix</keyword>
<protein>
    <submittedName>
        <fullName evidence="4">Sec1 family domain-containing protein 2-like isoform X2</fullName>
    </submittedName>
</protein>
<evidence type="ECO:0000313" key="3">
    <source>
        <dbReference type="Proteomes" id="UP000694846"/>
    </source>
</evidence>
<evidence type="ECO:0000256" key="1">
    <source>
        <dbReference type="ARBA" id="ARBA00009884"/>
    </source>
</evidence>